<organism evidence="1 2">
    <name type="scientific">Actinopolymorpha pittospori</name>
    <dbReference type="NCBI Taxonomy" id="648752"/>
    <lineage>
        <taxon>Bacteria</taxon>
        <taxon>Bacillati</taxon>
        <taxon>Actinomycetota</taxon>
        <taxon>Actinomycetes</taxon>
        <taxon>Propionibacteriales</taxon>
        <taxon>Actinopolymorphaceae</taxon>
        <taxon>Actinopolymorpha</taxon>
    </lineage>
</organism>
<dbReference type="AlphaFoldDB" id="A0A927MT31"/>
<keyword evidence="2" id="KW-1185">Reference proteome</keyword>
<gene>
    <name evidence="1" type="ORF">HEB94_002517</name>
</gene>
<evidence type="ECO:0000313" key="1">
    <source>
        <dbReference type="EMBL" id="MBE1605669.1"/>
    </source>
</evidence>
<dbReference type="EMBL" id="JADBEM010000001">
    <property type="protein sequence ID" value="MBE1605669.1"/>
    <property type="molecule type" value="Genomic_DNA"/>
</dbReference>
<sequence length="79" mass="8836">MPLLHEFATWEPLLRLLRAGNAQSLAAPGGHLARRIDRGGGWSLPLPPRFPPPERALYVEHMQARRDAASAERARDSRC</sequence>
<accession>A0A927MT31</accession>
<reference evidence="1" key="1">
    <citation type="submission" date="2020-10" db="EMBL/GenBank/DDBJ databases">
        <title>Sequencing the genomes of 1000 actinobacteria strains.</title>
        <authorList>
            <person name="Klenk H.-P."/>
        </authorList>
    </citation>
    <scope>NUCLEOTIDE SEQUENCE</scope>
    <source>
        <strain evidence="1">DSM 45354</strain>
    </source>
</reference>
<dbReference type="Proteomes" id="UP000638648">
    <property type="component" value="Unassembled WGS sequence"/>
</dbReference>
<name>A0A927MT31_9ACTN</name>
<protein>
    <submittedName>
        <fullName evidence="1">Uncharacterized protein</fullName>
    </submittedName>
</protein>
<comment type="caution">
    <text evidence="1">The sequence shown here is derived from an EMBL/GenBank/DDBJ whole genome shotgun (WGS) entry which is preliminary data.</text>
</comment>
<evidence type="ECO:0000313" key="2">
    <source>
        <dbReference type="Proteomes" id="UP000638648"/>
    </source>
</evidence>
<proteinExistence type="predicted"/>